<accession>A0A1I7SNF3</accession>
<sequence>TGQRRDAVDAREPVISGVRTIHDLGLVPGRLGLQRAAAAARELHGGGEWRVAGRHHSPLRAALQPEHLLGAAERQLVPDDRAVREGAVQEERIHHRVRGPGQCGKDSIFFL</sequence>
<organism evidence="1 2">
    <name type="scientific">Bursaphelenchus xylophilus</name>
    <name type="common">Pinewood nematode worm</name>
    <name type="synonym">Aphelenchoides xylophilus</name>
    <dbReference type="NCBI Taxonomy" id="6326"/>
    <lineage>
        <taxon>Eukaryota</taxon>
        <taxon>Metazoa</taxon>
        <taxon>Ecdysozoa</taxon>
        <taxon>Nematoda</taxon>
        <taxon>Chromadorea</taxon>
        <taxon>Rhabditida</taxon>
        <taxon>Tylenchina</taxon>
        <taxon>Tylenchomorpha</taxon>
        <taxon>Aphelenchoidea</taxon>
        <taxon>Aphelenchoididae</taxon>
        <taxon>Bursaphelenchus</taxon>
    </lineage>
</organism>
<protein>
    <submittedName>
        <fullName evidence="2">Cytochrome cd1 nitrite reductase</fullName>
    </submittedName>
</protein>
<name>A0A1I7SNF3_BURXY</name>
<dbReference type="AlphaFoldDB" id="A0A1I7SNF3"/>
<evidence type="ECO:0000313" key="1">
    <source>
        <dbReference type="Proteomes" id="UP000095284"/>
    </source>
</evidence>
<proteinExistence type="predicted"/>
<dbReference type="Proteomes" id="UP000095284">
    <property type="component" value="Unplaced"/>
</dbReference>
<evidence type="ECO:0000313" key="2">
    <source>
        <dbReference type="WBParaSite" id="BXY_1459300.1"/>
    </source>
</evidence>
<dbReference type="WBParaSite" id="BXY_1459300.1">
    <property type="protein sequence ID" value="BXY_1459300.1"/>
    <property type="gene ID" value="BXY_1459300"/>
</dbReference>
<reference evidence="2" key="1">
    <citation type="submission" date="2016-11" db="UniProtKB">
        <authorList>
            <consortium name="WormBaseParasite"/>
        </authorList>
    </citation>
    <scope>IDENTIFICATION</scope>
</reference>